<dbReference type="Proteomes" id="UP001497535">
    <property type="component" value="Unassembled WGS sequence"/>
</dbReference>
<sequence length="243" mass="26527">MVCNKSAGNVASKGRGSTSSCGSRPLLPFLVNHSDSAIGSSLDGSFSCSFLPPPPPYRPPCSTASGSDDVFGAAEQQQKAPQGKDFTSLLGFDTLVLPSSTSTRSGSEEQKNKQHTPAPTKIMQKDSVQLEPSIITPKNNQCSVNNNHCLSTNDCLATNCSSIKKFPPEKNQQILPSTNQKSQSSSHIFQCNNNIQLEQVKKIFFNYPFIAISIFHFHQHMIYVKLPFLLKNAKNYKVISSGR</sequence>
<reference evidence="1" key="1">
    <citation type="submission" date="2023-11" db="EMBL/GenBank/DDBJ databases">
        <authorList>
            <person name="Poullet M."/>
        </authorList>
    </citation>
    <scope>NUCLEOTIDE SEQUENCE</scope>
    <source>
        <strain evidence="1">E1834</strain>
    </source>
</reference>
<keyword evidence="2" id="KW-1185">Reference proteome</keyword>
<protein>
    <submittedName>
        <fullName evidence="1">Uncharacterized protein</fullName>
    </submittedName>
</protein>
<gene>
    <name evidence="1" type="ORF">MENTE1834_LOCUS39450</name>
</gene>
<evidence type="ECO:0000313" key="1">
    <source>
        <dbReference type="EMBL" id="CAK5091607.1"/>
    </source>
</evidence>
<organism evidence="1 2">
    <name type="scientific">Meloidogyne enterolobii</name>
    <name type="common">Root-knot nematode worm</name>
    <name type="synonym">Meloidogyne mayaguensis</name>
    <dbReference type="NCBI Taxonomy" id="390850"/>
    <lineage>
        <taxon>Eukaryota</taxon>
        <taxon>Metazoa</taxon>
        <taxon>Ecdysozoa</taxon>
        <taxon>Nematoda</taxon>
        <taxon>Chromadorea</taxon>
        <taxon>Rhabditida</taxon>
        <taxon>Tylenchina</taxon>
        <taxon>Tylenchomorpha</taxon>
        <taxon>Tylenchoidea</taxon>
        <taxon>Meloidogynidae</taxon>
        <taxon>Meloidogyninae</taxon>
        <taxon>Meloidogyne</taxon>
    </lineage>
</organism>
<evidence type="ECO:0000313" key="2">
    <source>
        <dbReference type="Proteomes" id="UP001497535"/>
    </source>
</evidence>
<name>A0ACB1AJ61_MELEN</name>
<dbReference type="EMBL" id="CAVMJV010000088">
    <property type="protein sequence ID" value="CAK5091607.1"/>
    <property type="molecule type" value="Genomic_DNA"/>
</dbReference>
<proteinExistence type="predicted"/>
<comment type="caution">
    <text evidence="1">The sequence shown here is derived from an EMBL/GenBank/DDBJ whole genome shotgun (WGS) entry which is preliminary data.</text>
</comment>
<accession>A0ACB1AJ61</accession>